<dbReference type="Gene3D" id="2.60.40.10">
    <property type="entry name" value="Immunoglobulins"/>
    <property type="match status" value="2"/>
</dbReference>
<gene>
    <name evidence="4" type="ORF">GM921_07310</name>
</gene>
<dbReference type="Pfam" id="PF01833">
    <property type="entry name" value="TIG"/>
    <property type="match status" value="1"/>
</dbReference>
<dbReference type="Pfam" id="PF13585">
    <property type="entry name" value="CHU_C"/>
    <property type="match status" value="1"/>
</dbReference>
<keyword evidence="1 2" id="KW-0732">Signal</keyword>
<keyword evidence="5" id="KW-1185">Reference proteome</keyword>
<dbReference type="Gene3D" id="2.130.10.130">
    <property type="entry name" value="Integrin alpha, N-terminal"/>
    <property type="match status" value="1"/>
</dbReference>
<feature type="signal peptide" evidence="2">
    <location>
        <begin position="1"/>
        <end position="27"/>
    </location>
</feature>
<dbReference type="SUPFAM" id="SSF81296">
    <property type="entry name" value="E set domains"/>
    <property type="match status" value="1"/>
</dbReference>
<dbReference type="EMBL" id="WNXD01000001">
    <property type="protein sequence ID" value="MBB2145285.1"/>
    <property type="molecule type" value="Genomic_DNA"/>
</dbReference>
<sequence length="1631" mass="171096">MKKHLSKLLSVLLLCLFLFCLTLKVSAQKPTITTISPLRGKVGTLVTITGTNFSTNPAMNVVFFGAAMAQVDHVISANQLVVVAPVGADNQLISVTNLATRLTANTSFAFHLTYTNLGQISFDVANQKEIISSAASPQRVKIVFPKDLDGDGDIDLIVAIRDADEIRVYTNTSSVGQVSFAAPITLTTPLPDFITVADLTGDGLMDIASVDSSTGDIHVFLNASASLNAPIAFEDKITLNNGAGEFCASLEATDIDGDGKLDLVKMNWHTAAKPVNTVSVYRNTSINGNLAFDVAESFDVGPTASGFFYMAIGDFLGNLDGKPDLVINMSGSQDYNFLKNTSTPGQIGFVHTSSLTSTTNNTIKVADLNNDNLPDLIFRNNNDKVIVKLNLGGDNFAAEDIYSGGSAVDNLSFSDFDGDGYPDILVALTTGGADKFAVLKNNNTIPGKFFPAVLFDIPLAGRYHTAVDIDGDGKQDVTTLDIATNSRLTVALNNQTAPAEVETLSATNTTTTNTTFYGNIKAITADVDVSFEYGTDPDLTTFTSVDATSNKHVLVNNEKYAGYDLIGNFSADLYYRVVATDGFNNEYKGEIVKIIIPATVVGITTNSTNPNNGSTGTVYYKVEFSKPVTGFTAANFTLAQTGGITNATISNVLQNPINANLWQVAVSLGPIAGNGTVQVSLANATNIATPISNVLPFAGEIVAVDNIVVPVELETLPGDILTKTSVAFYGNVETYATNVSVGFEYGTDPNLSSFIWVGATNNQQVAANSTKTASYVLTSNFNADLYYRVVAQDGSGNQFRGKIVRAQVFSASVVGITTITPNPNTGSTDNGTVVYSVEFSKPVTGVTAANFAVTQTGGVTNATISNVQQNPIVANLWQVTVDLGSVNNDGTVQLFLANATNLSAPITTTLPFDGEIVAVNLNIVGTTLLATNIVAGGATLNGSVQAKIDGVLADLLYSTQPNLANGKGALIPVASIAKDAGFVNFSADLINQTPGKYYYAVVASDNLTTTIVGNILSVDIPTSITAIQLLVASPMPSPGNALYRVEFPITLTGLTAANFNVQTTGGVGGVTILSVVVDANDPNSWIVTLDVPAGYDGSLTLNLINDTGLQYKLAGLPFASATLTIDGTPLAPQNLSVNEGDALVKLAWQPVADNNLSGYKVYAGTMPNPTTFIANVAASALAYTNINLTNGTTYYYRITARDASGNESDYSNEVSATPQVGSVPITDQTIAFAALGNKTYGDADFDAGAMASSGFAVTYTSSDNNIATIVNGKVHILHAGTVTIYANQSGNGTYAAATQTSQTLTINQLTINVTANTQNKAYGAADPALTYTHTPVLIGADVFTASLSRTAGEVPGSYSITQGTLALSNDYIVKFNSAGFVINLIPLTLTADAKAKVYGDIDPIFTYSITSGSLIPGDALSGTLSRAVGENVGMYAISQGSLTAGLKYTITLAGANLVVSPAPITITANAMTKEVGDVDPVLTYIYSPALLGTDVFTGNLDRVVGESVGTYAIGQGSLTAGNNYIVSFVPAALSVMLKSADEFKLVANNILTPNGDGINDKLVIQGLDQYPTAKLTIVDREGRVVFVSENYQNNFDGTYNGKPLSNNTYYYIIDFGKELGKIKSFITIVNE</sequence>
<dbReference type="InterPro" id="IPR026341">
    <property type="entry name" value="T9SS_type_B"/>
</dbReference>
<dbReference type="SUPFAM" id="SSF49373">
    <property type="entry name" value="Invasin/intimin cell-adhesion fragments"/>
    <property type="match status" value="1"/>
</dbReference>
<dbReference type="InterPro" id="IPR028994">
    <property type="entry name" value="Integrin_alpha_N"/>
</dbReference>
<dbReference type="InterPro" id="IPR003961">
    <property type="entry name" value="FN3_dom"/>
</dbReference>
<name>A0A923DY85_9SPHI</name>
<feature type="domain" description="Fibronectin type-III" evidence="3">
    <location>
        <begin position="1128"/>
        <end position="1221"/>
    </location>
</feature>
<dbReference type="Pfam" id="PF00041">
    <property type="entry name" value="fn3"/>
    <property type="match status" value="1"/>
</dbReference>
<dbReference type="Pfam" id="PF13517">
    <property type="entry name" value="FG-GAP_3"/>
    <property type="match status" value="2"/>
</dbReference>
<evidence type="ECO:0000256" key="2">
    <source>
        <dbReference type="SAM" id="SignalP"/>
    </source>
</evidence>
<organism evidence="4 5">
    <name type="scientific">Pedobacter planticolens</name>
    <dbReference type="NCBI Taxonomy" id="2679964"/>
    <lineage>
        <taxon>Bacteria</taxon>
        <taxon>Pseudomonadati</taxon>
        <taxon>Bacteroidota</taxon>
        <taxon>Sphingobacteriia</taxon>
        <taxon>Sphingobacteriales</taxon>
        <taxon>Sphingobacteriaceae</taxon>
        <taxon>Pedobacter</taxon>
    </lineage>
</organism>
<dbReference type="Proteomes" id="UP000601055">
    <property type="component" value="Unassembled WGS sequence"/>
</dbReference>
<dbReference type="InterPro" id="IPR041286">
    <property type="entry name" value="MBG_2"/>
</dbReference>
<dbReference type="NCBIfam" id="TIGR04131">
    <property type="entry name" value="Bac_Flav_CTERM"/>
    <property type="match status" value="1"/>
</dbReference>
<evidence type="ECO:0000313" key="5">
    <source>
        <dbReference type="Proteomes" id="UP000601055"/>
    </source>
</evidence>
<reference evidence="4" key="1">
    <citation type="submission" date="2019-11" db="EMBL/GenBank/DDBJ databases">
        <title>Description of Pedobacter sp. LMG 31464T.</title>
        <authorList>
            <person name="Carlier A."/>
            <person name="Qi S."/>
            <person name="Vandamme P."/>
        </authorList>
    </citation>
    <scope>NUCLEOTIDE SEQUENCE</scope>
    <source>
        <strain evidence="4">LMG 31464</strain>
    </source>
</reference>
<evidence type="ECO:0000259" key="3">
    <source>
        <dbReference type="PROSITE" id="PS50853"/>
    </source>
</evidence>
<feature type="chain" id="PRO_5038048605" evidence="2">
    <location>
        <begin position="28"/>
        <end position="1631"/>
    </location>
</feature>
<dbReference type="PANTHER" id="PTHR44103:SF1">
    <property type="entry name" value="PROPROTEIN CONVERTASE P"/>
    <property type="match status" value="1"/>
</dbReference>
<dbReference type="InterPro" id="IPR002909">
    <property type="entry name" value="IPT_dom"/>
</dbReference>
<dbReference type="InterPro" id="IPR008964">
    <property type="entry name" value="Invasin/intimin_cell_adhesion"/>
</dbReference>
<evidence type="ECO:0000313" key="4">
    <source>
        <dbReference type="EMBL" id="MBB2145285.1"/>
    </source>
</evidence>
<dbReference type="InterPro" id="IPR013517">
    <property type="entry name" value="FG-GAP"/>
</dbReference>
<dbReference type="SUPFAM" id="SSF69318">
    <property type="entry name" value="Integrin alpha N-terminal domain"/>
    <property type="match status" value="1"/>
</dbReference>
<dbReference type="CDD" id="cd00102">
    <property type="entry name" value="IPT"/>
    <property type="match status" value="1"/>
</dbReference>
<proteinExistence type="predicted"/>
<dbReference type="InterPro" id="IPR013783">
    <property type="entry name" value="Ig-like_fold"/>
</dbReference>
<dbReference type="Gene3D" id="2.60.40.1080">
    <property type="match status" value="1"/>
</dbReference>
<dbReference type="InterPro" id="IPR014756">
    <property type="entry name" value="Ig_E-set"/>
</dbReference>
<dbReference type="RefSeq" id="WP_182921936.1">
    <property type="nucleotide sequence ID" value="NZ_WNXD01000001.1"/>
</dbReference>
<dbReference type="Pfam" id="PF18676">
    <property type="entry name" value="MBG_2"/>
    <property type="match status" value="3"/>
</dbReference>
<dbReference type="InterPro" id="IPR036116">
    <property type="entry name" value="FN3_sf"/>
</dbReference>
<dbReference type="SUPFAM" id="SSF49265">
    <property type="entry name" value="Fibronectin type III"/>
    <property type="match status" value="1"/>
</dbReference>
<dbReference type="CDD" id="cd00063">
    <property type="entry name" value="FN3"/>
    <property type="match status" value="1"/>
</dbReference>
<comment type="caution">
    <text evidence="4">The sequence shown here is derived from an EMBL/GenBank/DDBJ whole genome shotgun (WGS) entry which is preliminary data.</text>
</comment>
<dbReference type="PANTHER" id="PTHR44103">
    <property type="entry name" value="PROPROTEIN CONVERTASE P"/>
    <property type="match status" value="1"/>
</dbReference>
<dbReference type="PROSITE" id="PS50853">
    <property type="entry name" value="FN3"/>
    <property type="match status" value="1"/>
</dbReference>
<protein>
    <submittedName>
        <fullName evidence="4">T9SS type B sorting domain-containing protein</fullName>
    </submittedName>
</protein>
<accession>A0A923DY85</accession>
<evidence type="ECO:0000256" key="1">
    <source>
        <dbReference type="ARBA" id="ARBA00022729"/>
    </source>
</evidence>
<dbReference type="SMART" id="SM00060">
    <property type="entry name" value="FN3"/>
    <property type="match status" value="1"/>
</dbReference>